<proteinExistence type="predicted"/>
<protein>
    <submittedName>
        <fullName evidence="2">Uncharacterized protein</fullName>
    </submittedName>
</protein>
<feature type="non-terminal residue" evidence="2">
    <location>
        <position position="1"/>
    </location>
</feature>
<feature type="compositionally biased region" description="Acidic residues" evidence="1">
    <location>
        <begin position="1"/>
        <end position="10"/>
    </location>
</feature>
<dbReference type="EMBL" id="BLLF01003755">
    <property type="protein sequence ID" value="GFH28128.1"/>
    <property type="molecule type" value="Genomic_DNA"/>
</dbReference>
<evidence type="ECO:0000313" key="2">
    <source>
        <dbReference type="EMBL" id="GFH28128.1"/>
    </source>
</evidence>
<dbReference type="AlphaFoldDB" id="A0A6A0A6I4"/>
<evidence type="ECO:0000256" key="1">
    <source>
        <dbReference type="SAM" id="MobiDB-lite"/>
    </source>
</evidence>
<feature type="region of interest" description="Disordered" evidence="1">
    <location>
        <begin position="1"/>
        <end position="36"/>
    </location>
</feature>
<accession>A0A6A0A6I4</accession>
<evidence type="ECO:0000313" key="3">
    <source>
        <dbReference type="Proteomes" id="UP000485058"/>
    </source>
</evidence>
<dbReference type="Proteomes" id="UP000485058">
    <property type="component" value="Unassembled WGS sequence"/>
</dbReference>
<gene>
    <name evidence="2" type="ORF">HaLaN_26569</name>
</gene>
<feature type="compositionally biased region" description="Acidic residues" evidence="1">
    <location>
        <begin position="24"/>
        <end position="36"/>
    </location>
</feature>
<organism evidence="2 3">
    <name type="scientific">Haematococcus lacustris</name>
    <name type="common">Green alga</name>
    <name type="synonym">Haematococcus pluvialis</name>
    <dbReference type="NCBI Taxonomy" id="44745"/>
    <lineage>
        <taxon>Eukaryota</taxon>
        <taxon>Viridiplantae</taxon>
        <taxon>Chlorophyta</taxon>
        <taxon>core chlorophytes</taxon>
        <taxon>Chlorophyceae</taxon>
        <taxon>CS clade</taxon>
        <taxon>Chlamydomonadales</taxon>
        <taxon>Haematococcaceae</taxon>
        <taxon>Haematococcus</taxon>
    </lineage>
</organism>
<keyword evidence="3" id="KW-1185">Reference proteome</keyword>
<name>A0A6A0A6I4_HAELA</name>
<comment type="caution">
    <text evidence="2">The sequence shown here is derived from an EMBL/GenBank/DDBJ whole genome shotgun (WGS) entry which is preliminary data.</text>
</comment>
<feature type="compositionally biased region" description="Low complexity" evidence="1">
    <location>
        <begin position="14"/>
        <end position="23"/>
    </location>
</feature>
<reference evidence="2 3" key="1">
    <citation type="submission" date="2020-02" db="EMBL/GenBank/DDBJ databases">
        <title>Draft genome sequence of Haematococcus lacustris strain NIES-144.</title>
        <authorList>
            <person name="Morimoto D."/>
            <person name="Nakagawa S."/>
            <person name="Yoshida T."/>
            <person name="Sawayama S."/>
        </authorList>
    </citation>
    <scope>NUCLEOTIDE SEQUENCE [LARGE SCALE GENOMIC DNA]</scope>
    <source>
        <strain evidence="2 3">NIES-144</strain>
    </source>
</reference>
<sequence length="36" mass="3796">MADEEGDEIVLDYTAGDTAAEPAAEAEEGPVEEQQD</sequence>